<feature type="transmembrane region" description="Helical" evidence="10">
    <location>
        <begin position="6"/>
        <end position="22"/>
    </location>
</feature>
<keyword evidence="6 10" id="KW-0812">Transmembrane</keyword>
<keyword evidence="7" id="KW-0378">Hydrolase</keyword>
<dbReference type="OrthoDB" id="5504276at2"/>
<evidence type="ECO:0000256" key="5">
    <source>
        <dbReference type="ARBA" id="ARBA00022670"/>
    </source>
</evidence>
<protein>
    <recommendedName>
        <fullName evidence="3">Protease PrsW</fullName>
    </recommendedName>
</protein>
<keyword evidence="8 10" id="KW-1133">Transmembrane helix</keyword>
<dbReference type="InterPro" id="IPR023596">
    <property type="entry name" value="Peptidase_PrsW_arch/bac"/>
</dbReference>
<reference evidence="11 12" key="1">
    <citation type="submission" date="2019-08" db="EMBL/GenBank/DDBJ databases">
        <title>In-depth cultivation of the pig gut microbiome towards novel bacterial diversity and tailored functional studies.</title>
        <authorList>
            <person name="Wylensek D."/>
            <person name="Hitch T.C.A."/>
            <person name="Clavel T."/>
        </authorList>
    </citation>
    <scope>NUCLEOTIDE SEQUENCE [LARGE SCALE GENOMIC DNA]</scope>
    <source>
        <strain evidence="11 12">Med78-601-WT-4W-RMD-3</strain>
    </source>
</reference>
<sequence>MSTRLFIIAITPALVITVGLYLSDRYDREPLKLLLITYILGALSVIPTIFVEELLSVFNVFPGILGAFYTAFIVAGFTEEYFKRLVVLKVAYKSKYFNEKLDGIVYAVFASMGFATIENVIYVVYRYSNNPYIGLYRGILSVPAHGVFAVTMGYYLSLAKFSTIEERKRRAYRRSLYMPIIFHGIFDFILMANIPQLTIIFVPYVIYLWWLNERKLSKYLYDSRSRFIGTREKRK</sequence>
<keyword evidence="9 10" id="KW-0472">Membrane</keyword>
<feature type="transmembrane region" description="Helical" evidence="10">
    <location>
        <begin position="34"/>
        <end position="51"/>
    </location>
</feature>
<evidence type="ECO:0000256" key="9">
    <source>
        <dbReference type="ARBA" id="ARBA00023136"/>
    </source>
</evidence>
<comment type="similarity">
    <text evidence="2">Belongs to the protease PrsW family.</text>
</comment>
<comment type="subcellular location">
    <subcellularLocation>
        <location evidence="1">Cell membrane</location>
        <topology evidence="1">Multi-pass membrane protein</topology>
    </subcellularLocation>
</comment>
<feature type="transmembrane region" description="Helical" evidence="10">
    <location>
        <begin position="57"/>
        <end position="82"/>
    </location>
</feature>
<feature type="transmembrane region" description="Helical" evidence="10">
    <location>
        <begin position="177"/>
        <end position="210"/>
    </location>
</feature>
<evidence type="ECO:0000313" key="11">
    <source>
        <dbReference type="EMBL" id="MSS42297.1"/>
    </source>
</evidence>
<evidence type="ECO:0000256" key="3">
    <source>
        <dbReference type="ARBA" id="ARBA00018997"/>
    </source>
</evidence>
<keyword evidence="5 11" id="KW-0645">Protease</keyword>
<dbReference type="AlphaFoldDB" id="A0A844FE77"/>
<evidence type="ECO:0000256" key="6">
    <source>
        <dbReference type="ARBA" id="ARBA00022692"/>
    </source>
</evidence>
<dbReference type="GO" id="GO:0008237">
    <property type="term" value="F:metallopeptidase activity"/>
    <property type="evidence" value="ECO:0007669"/>
    <property type="project" value="UniProtKB-KW"/>
</dbReference>
<evidence type="ECO:0000256" key="4">
    <source>
        <dbReference type="ARBA" id="ARBA00022475"/>
    </source>
</evidence>
<dbReference type="InterPro" id="IPR026898">
    <property type="entry name" value="PrsW"/>
</dbReference>
<evidence type="ECO:0000256" key="8">
    <source>
        <dbReference type="ARBA" id="ARBA00022989"/>
    </source>
</evidence>
<feature type="transmembrane region" description="Helical" evidence="10">
    <location>
        <begin position="103"/>
        <end position="123"/>
    </location>
</feature>
<evidence type="ECO:0000256" key="2">
    <source>
        <dbReference type="ARBA" id="ARBA00009165"/>
    </source>
</evidence>
<evidence type="ECO:0000256" key="10">
    <source>
        <dbReference type="SAM" id="Phobius"/>
    </source>
</evidence>
<accession>A0A844FE77</accession>
<comment type="caution">
    <text evidence="11">The sequence shown here is derived from an EMBL/GenBank/DDBJ whole genome shotgun (WGS) entry which is preliminary data.</text>
</comment>
<dbReference type="GO" id="GO:0006508">
    <property type="term" value="P:proteolysis"/>
    <property type="evidence" value="ECO:0007669"/>
    <property type="project" value="UniProtKB-KW"/>
</dbReference>
<dbReference type="PANTHER" id="PTHR36844:SF1">
    <property type="entry name" value="PROTEASE PRSW"/>
    <property type="match status" value="1"/>
</dbReference>
<keyword evidence="11" id="KW-0482">Metalloprotease</keyword>
<dbReference type="Pfam" id="PF13367">
    <property type="entry name" value="PrsW-protease"/>
    <property type="match status" value="1"/>
</dbReference>
<dbReference type="RefSeq" id="WP_154481698.1">
    <property type="nucleotide sequence ID" value="NZ_JAHLOA010000008.1"/>
</dbReference>
<dbReference type="PIRSF" id="PIRSF016933">
    <property type="entry name" value="PrsW"/>
    <property type="match status" value="1"/>
</dbReference>
<keyword evidence="4" id="KW-1003">Cell membrane</keyword>
<proteinExistence type="inferred from homology"/>
<evidence type="ECO:0000256" key="1">
    <source>
        <dbReference type="ARBA" id="ARBA00004651"/>
    </source>
</evidence>
<evidence type="ECO:0000313" key="12">
    <source>
        <dbReference type="Proteomes" id="UP000462760"/>
    </source>
</evidence>
<dbReference type="GO" id="GO:0005886">
    <property type="term" value="C:plasma membrane"/>
    <property type="evidence" value="ECO:0007669"/>
    <property type="project" value="UniProtKB-SubCell"/>
</dbReference>
<evidence type="ECO:0000256" key="7">
    <source>
        <dbReference type="ARBA" id="ARBA00022801"/>
    </source>
</evidence>
<dbReference type="Proteomes" id="UP000462760">
    <property type="component" value="Unassembled WGS sequence"/>
</dbReference>
<dbReference type="PANTHER" id="PTHR36844">
    <property type="entry name" value="PROTEASE PRSW"/>
    <property type="match status" value="1"/>
</dbReference>
<dbReference type="EMBL" id="VULR01000001">
    <property type="protein sequence ID" value="MSS42297.1"/>
    <property type="molecule type" value="Genomic_DNA"/>
</dbReference>
<name>A0A844FE77_9FIRM</name>
<gene>
    <name evidence="11" type="ORF">FYJ27_00910</name>
</gene>
<feature type="transmembrane region" description="Helical" evidence="10">
    <location>
        <begin position="135"/>
        <end position="156"/>
    </location>
</feature>
<organism evidence="11 12">
    <name type="scientific">Anaerosalibacter bizertensis</name>
    <dbReference type="NCBI Taxonomy" id="932217"/>
    <lineage>
        <taxon>Bacteria</taxon>
        <taxon>Bacillati</taxon>
        <taxon>Bacillota</taxon>
        <taxon>Tissierellia</taxon>
        <taxon>Tissierellales</taxon>
        <taxon>Sporanaerobacteraceae</taxon>
        <taxon>Anaerosalibacter</taxon>
    </lineage>
</organism>